<evidence type="ECO:0000313" key="6">
    <source>
        <dbReference type="Proteomes" id="UP000613743"/>
    </source>
</evidence>
<dbReference type="PANTHER" id="PTHR35603">
    <property type="match status" value="1"/>
</dbReference>
<sequence length="155" mass="17084">MLKPSTRYLLLIFALCFSSATLAYERNKAIPVEKVTYGTVNSVRNITEKQLIEDQNNGWRTFGGALAGGAIGHQFGGGSGQDIATVIGALIGANMASRQRGERYQTLELVELMINLEDQSQVMILQDLDTRMIFNPGDEVRVVYLKNGVRVDKAM</sequence>
<dbReference type="InterPro" id="IPR008816">
    <property type="entry name" value="Gly_zipper_2TM_dom"/>
</dbReference>
<feature type="domain" description="Glycine zipper 2TM" evidence="4">
    <location>
        <begin position="61"/>
        <end position="93"/>
    </location>
</feature>
<dbReference type="Proteomes" id="UP000613743">
    <property type="component" value="Unassembled WGS sequence"/>
</dbReference>
<accession>A0A917JW20</accession>
<dbReference type="GO" id="GO:0019867">
    <property type="term" value="C:outer membrane"/>
    <property type="evidence" value="ECO:0007669"/>
    <property type="project" value="InterPro"/>
</dbReference>
<organism evidence="5 6">
    <name type="scientific">Shewanella gelidii</name>
    <dbReference type="NCBI Taxonomy" id="1642821"/>
    <lineage>
        <taxon>Bacteria</taxon>
        <taxon>Pseudomonadati</taxon>
        <taxon>Pseudomonadota</taxon>
        <taxon>Gammaproteobacteria</taxon>
        <taxon>Alteromonadales</taxon>
        <taxon>Shewanellaceae</taxon>
        <taxon>Shewanella</taxon>
    </lineage>
</organism>
<dbReference type="PANTHER" id="PTHR35603:SF2">
    <property type="entry name" value="OUTER MEMBRANE LIPOPROTEIN"/>
    <property type="match status" value="1"/>
</dbReference>
<reference evidence="5" key="2">
    <citation type="submission" date="2020-09" db="EMBL/GenBank/DDBJ databases">
        <authorList>
            <person name="Sun Q."/>
            <person name="Ohkuma M."/>
        </authorList>
    </citation>
    <scope>NUCLEOTIDE SEQUENCE</scope>
    <source>
        <strain evidence="5">JCM 30804</strain>
    </source>
</reference>
<dbReference type="EMBL" id="BMPZ01000009">
    <property type="protein sequence ID" value="GGI88861.1"/>
    <property type="molecule type" value="Genomic_DNA"/>
</dbReference>
<dbReference type="RefSeq" id="WP_188921989.1">
    <property type="nucleotide sequence ID" value="NZ_BMPZ01000009.1"/>
</dbReference>
<keyword evidence="2" id="KW-0472">Membrane</keyword>
<dbReference type="AlphaFoldDB" id="A0A917JW20"/>
<keyword evidence="6" id="KW-1185">Reference proteome</keyword>
<comment type="subcellular location">
    <subcellularLocation>
        <location evidence="1">Membrane</location>
    </subcellularLocation>
</comment>
<dbReference type="Pfam" id="PF05433">
    <property type="entry name" value="Rick_17kDa_Anti"/>
    <property type="match status" value="1"/>
</dbReference>
<evidence type="ECO:0000313" key="5">
    <source>
        <dbReference type="EMBL" id="GGI88861.1"/>
    </source>
</evidence>
<gene>
    <name evidence="5" type="ORF">GCM10009332_27830</name>
</gene>
<name>A0A917JW20_9GAMM</name>
<evidence type="ECO:0000256" key="1">
    <source>
        <dbReference type="ARBA" id="ARBA00004370"/>
    </source>
</evidence>
<keyword evidence="3" id="KW-0732">Signal</keyword>
<evidence type="ECO:0000256" key="2">
    <source>
        <dbReference type="ARBA" id="ARBA00023136"/>
    </source>
</evidence>
<feature type="chain" id="PRO_5037252354" evidence="3">
    <location>
        <begin position="24"/>
        <end position="155"/>
    </location>
</feature>
<reference evidence="5" key="1">
    <citation type="journal article" date="2014" name="Int. J. Syst. Evol. Microbiol.">
        <title>Complete genome sequence of Corynebacterium casei LMG S-19264T (=DSM 44701T), isolated from a smear-ripened cheese.</title>
        <authorList>
            <consortium name="US DOE Joint Genome Institute (JGI-PGF)"/>
            <person name="Walter F."/>
            <person name="Albersmeier A."/>
            <person name="Kalinowski J."/>
            <person name="Ruckert C."/>
        </authorList>
    </citation>
    <scope>NUCLEOTIDE SEQUENCE</scope>
    <source>
        <strain evidence="5">JCM 30804</strain>
    </source>
</reference>
<comment type="caution">
    <text evidence="5">The sequence shown here is derived from an EMBL/GenBank/DDBJ whole genome shotgun (WGS) entry which is preliminary data.</text>
</comment>
<proteinExistence type="predicted"/>
<feature type="signal peptide" evidence="3">
    <location>
        <begin position="1"/>
        <end position="23"/>
    </location>
</feature>
<evidence type="ECO:0000256" key="3">
    <source>
        <dbReference type="SAM" id="SignalP"/>
    </source>
</evidence>
<evidence type="ECO:0000259" key="4">
    <source>
        <dbReference type="Pfam" id="PF05433"/>
    </source>
</evidence>
<dbReference type="InterPro" id="IPR051407">
    <property type="entry name" value="Bact_OM_lipoprot/Surf_antigen"/>
</dbReference>
<protein>
    <submittedName>
        <fullName evidence="5">Membrane protein</fullName>
    </submittedName>
</protein>